<sequence length="194" mass="22282">MTMTKVSDNLTIIKPEAVILPTCGNRQQIEHLNSVKRMILSLRLVSKLLENPSIVGTLMLDKVDQCEPEHLEPTLIRFDQAVDNFVATTKQLHELQRAGIEILGRSNKSKLTIWFKKVFHYKREMSQEEPVLMISRLNHATKIMQITNHLLNPEVKPMKGSTFDDHSFQANFITTFVLFLSTVKEIRNKADSLL</sequence>
<dbReference type="EMBL" id="JASJQH010007965">
    <property type="protein sequence ID" value="KAK9696414.1"/>
    <property type="molecule type" value="Genomic_DNA"/>
</dbReference>
<keyword evidence="2" id="KW-1185">Reference proteome</keyword>
<comment type="caution">
    <text evidence="1">The sequence shown here is derived from an EMBL/GenBank/DDBJ whole genome shotgun (WGS) entry which is preliminary data.</text>
</comment>
<accession>A0ABR2VSS2</accession>
<protein>
    <submittedName>
        <fullName evidence="1">Uncharacterized protein</fullName>
    </submittedName>
</protein>
<proteinExistence type="predicted"/>
<reference evidence="1 2" key="1">
    <citation type="submission" date="2023-04" db="EMBL/GenBank/DDBJ databases">
        <title>Genome of Basidiobolus ranarum AG-B5.</title>
        <authorList>
            <person name="Stajich J.E."/>
            <person name="Carter-House D."/>
            <person name="Gryganskyi A."/>
        </authorList>
    </citation>
    <scope>NUCLEOTIDE SEQUENCE [LARGE SCALE GENOMIC DNA]</scope>
    <source>
        <strain evidence="1 2">AG-B5</strain>
    </source>
</reference>
<evidence type="ECO:0000313" key="2">
    <source>
        <dbReference type="Proteomes" id="UP001479436"/>
    </source>
</evidence>
<name>A0ABR2VSS2_9FUNG</name>
<dbReference type="Proteomes" id="UP001479436">
    <property type="component" value="Unassembled WGS sequence"/>
</dbReference>
<organism evidence="1 2">
    <name type="scientific">Basidiobolus ranarum</name>
    <dbReference type="NCBI Taxonomy" id="34480"/>
    <lineage>
        <taxon>Eukaryota</taxon>
        <taxon>Fungi</taxon>
        <taxon>Fungi incertae sedis</taxon>
        <taxon>Zoopagomycota</taxon>
        <taxon>Entomophthoromycotina</taxon>
        <taxon>Basidiobolomycetes</taxon>
        <taxon>Basidiobolales</taxon>
        <taxon>Basidiobolaceae</taxon>
        <taxon>Basidiobolus</taxon>
    </lineage>
</organism>
<gene>
    <name evidence="1" type="ORF">K7432_012469</name>
</gene>
<evidence type="ECO:0000313" key="1">
    <source>
        <dbReference type="EMBL" id="KAK9696414.1"/>
    </source>
</evidence>